<dbReference type="Pfam" id="PF15481">
    <property type="entry name" value="CPG4"/>
    <property type="match status" value="1"/>
</dbReference>
<sequence length="350" mass="39835">MDGVRSDSTVFQYQQSATLATTFQYQLTKNWLNQQVLQKALNITTIAPKSIVSEITRCLRCTKPMLLAIRAALVSGNHFERFINTCDRLRGVIQCTNQVPGKCSKETGFESLLNSFRHFCIDQFPAFKSIFECLDLHSTEVLRECQVQCKATRRILGWLLYSFIHSALPFSVPEPDIPARINVQYFQKISSGACNMLSCYINCLQQKFNGRCSGIGGTMFLELLFRPLTSFHKSWAYSPIATSVILIMPQSCDFFTTLDQLNSFKLDEDTYNKISNGFSDSEKNEYTKYLQGGNSSATSWIPLLKSISSPLNHKEFSTDSTENLAPIHIEEIEQAIEEFKEIDRLQRLKL</sequence>
<evidence type="ECO:0000313" key="3">
    <source>
        <dbReference type="WBParaSite" id="EEL_0000078201-mRNA-1"/>
    </source>
</evidence>
<feature type="domain" description="Chondroitin proteoglycan 4" evidence="1">
    <location>
        <begin position="58"/>
        <end position="150"/>
    </location>
</feature>
<evidence type="ECO:0000313" key="2">
    <source>
        <dbReference type="Proteomes" id="UP000050640"/>
    </source>
</evidence>
<dbReference type="Proteomes" id="UP000050640">
    <property type="component" value="Unplaced"/>
</dbReference>
<dbReference type="PANTHER" id="PTHR37442:SF2">
    <property type="entry name" value="CHONDROITIN PROTEOGLYCAN 4"/>
    <property type="match status" value="1"/>
</dbReference>
<dbReference type="InterPro" id="IPR053123">
    <property type="entry name" value="CPG4-like"/>
</dbReference>
<dbReference type="WBParaSite" id="EEL_0000078201-mRNA-1">
    <property type="protein sequence ID" value="EEL_0000078201-mRNA-1"/>
    <property type="gene ID" value="EEL_0000078201"/>
</dbReference>
<reference evidence="3" key="1">
    <citation type="submission" date="2016-04" db="UniProtKB">
        <authorList>
            <consortium name="WormBaseParasite"/>
        </authorList>
    </citation>
    <scope>IDENTIFICATION</scope>
</reference>
<dbReference type="AlphaFoldDB" id="A0A0R3RH71"/>
<dbReference type="PANTHER" id="PTHR37442">
    <property type="entry name" value="F18A1.7 PROTEIN-RELATED"/>
    <property type="match status" value="1"/>
</dbReference>
<evidence type="ECO:0000259" key="1">
    <source>
        <dbReference type="Pfam" id="PF15481"/>
    </source>
</evidence>
<name>A0A0R3RH71_9BILA</name>
<dbReference type="STRING" id="1147741.A0A0R3RH71"/>
<keyword evidence="2" id="KW-1185">Reference proteome</keyword>
<organism evidence="2 3">
    <name type="scientific">Elaeophora elaphi</name>
    <dbReference type="NCBI Taxonomy" id="1147741"/>
    <lineage>
        <taxon>Eukaryota</taxon>
        <taxon>Metazoa</taxon>
        <taxon>Ecdysozoa</taxon>
        <taxon>Nematoda</taxon>
        <taxon>Chromadorea</taxon>
        <taxon>Rhabditida</taxon>
        <taxon>Spirurina</taxon>
        <taxon>Spiruromorpha</taxon>
        <taxon>Filarioidea</taxon>
        <taxon>Onchocercidae</taxon>
        <taxon>Elaeophora</taxon>
    </lineage>
</organism>
<accession>A0A0R3RH71</accession>
<proteinExistence type="predicted"/>
<protein>
    <submittedName>
        <fullName evidence="3">CPG4 domain-containing protein</fullName>
    </submittedName>
</protein>
<dbReference type="InterPro" id="IPR029153">
    <property type="entry name" value="CPG4"/>
</dbReference>